<comment type="caution">
    <text evidence="8">The sequence shown here is derived from an EMBL/GenBank/DDBJ whole genome shotgun (WGS) entry which is preliminary data.</text>
</comment>
<reference evidence="8 9" key="1">
    <citation type="submission" date="2016-08" db="EMBL/GenBank/DDBJ databases">
        <title>Genomes of anaerobic fungi encode conserved fungal cellulosomes for biomass hydrolysis.</title>
        <authorList>
            <consortium name="DOE Joint Genome Institute"/>
            <person name="Haitjema C.H."/>
            <person name="Gilmore S.P."/>
            <person name="Henske J.K."/>
            <person name="Solomon K.V."/>
            <person name="De Groot R."/>
            <person name="Kuo A."/>
            <person name="Mondo S.J."/>
            <person name="Salamov A.A."/>
            <person name="Labutti K."/>
            <person name="Zhao Z."/>
            <person name="Chiniquy J."/>
            <person name="Barry K."/>
            <person name="Brewer H.M."/>
            <person name="Purvine S.O."/>
            <person name="Wright A.T."/>
            <person name="Boxma B."/>
            <person name="Van Alen T."/>
            <person name="Hackstein J.H."/>
            <person name="Baker S.E."/>
            <person name="Grigoriev I.V."/>
            <person name="O'Malley M.A."/>
        </authorList>
    </citation>
    <scope>NUCLEOTIDE SEQUENCE [LARGE SCALE GENOMIC DNA]</scope>
    <source>
        <strain evidence="9">finn</strain>
    </source>
</reference>
<dbReference type="PANTHER" id="PTHR32322:SF18">
    <property type="entry name" value="S-ADENOSYLMETHIONINE_S-ADENOSYLHOMOCYSTEINE TRANSPORTER"/>
    <property type="match status" value="1"/>
</dbReference>
<keyword evidence="5 6" id="KW-0472">Membrane</keyword>
<dbReference type="Proteomes" id="UP000193719">
    <property type="component" value="Unassembled WGS sequence"/>
</dbReference>
<comment type="subcellular location">
    <subcellularLocation>
        <location evidence="1">Cell membrane</location>
        <topology evidence="1">Multi-pass membrane protein</topology>
    </subcellularLocation>
</comment>
<feature type="domain" description="EamA" evidence="7">
    <location>
        <begin position="271"/>
        <end position="393"/>
    </location>
</feature>
<dbReference type="PANTHER" id="PTHR32322">
    <property type="entry name" value="INNER MEMBRANE TRANSPORTER"/>
    <property type="match status" value="1"/>
</dbReference>
<feature type="transmembrane region" description="Helical" evidence="6">
    <location>
        <begin position="273"/>
        <end position="300"/>
    </location>
</feature>
<sequence length="394" mass="44473">MEETIEKSQVAVELNEVVKDQNNCKIQIQDDKKFDGQQIDSVDKKVFYSVTVGESHVKKIFTKRLNIYIFAIICTFLWASAYPTIRLGYEEFHVDKNNLRACFLFAGFRFTISGALILLGYFVVKKKIVLPKLKMLPDILTLGLITVTLQYMVFYAGVGHTTGVKNSVINSCNTFFSVIMAHFLFKNDRITIRKAIGCLVGFSGVIIINLGFDFFFGNAEKLEFGFTFKGEGFMIMNCLISSIGNVLVKIINTTGSLFKRFKYTKEERERKRIDIILITGWQMFIGAVILDIIALIWIKIDPLEPIEGSNVKPYTSISGLGYLLMFHMGLIAAVAFPIWNTLLKFNNVGMISFFNFLIPVFGTFLSGLLLGENLLKIENFVSLVMVCIGVIIVC</sequence>
<evidence type="ECO:0000256" key="4">
    <source>
        <dbReference type="ARBA" id="ARBA00022989"/>
    </source>
</evidence>
<evidence type="ECO:0000256" key="1">
    <source>
        <dbReference type="ARBA" id="ARBA00004651"/>
    </source>
</evidence>
<reference evidence="8 9" key="2">
    <citation type="submission" date="2016-08" db="EMBL/GenBank/DDBJ databases">
        <title>Pervasive Adenine N6-methylation of Active Genes in Fungi.</title>
        <authorList>
            <consortium name="DOE Joint Genome Institute"/>
            <person name="Mondo S.J."/>
            <person name="Dannebaum R.O."/>
            <person name="Kuo R.C."/>
            <person name="Labutti K."/>
            <person name="Haridas S."/>
            <person name="Kuo A."/>
            <person name="Salamov A."/>
            <person name="Ahrendt S.R."/>
            <person name="Lipzen A."/>
            <person name="Sullivan W."/>
            <person name="Andreopoulos W.B."/>
            <person name="Clum A."/>
            <person name="Lindquist E."/>
            <person name="Daum C."/>
            <person name="Ramamoorthy G.K."/>
            <person name="Gryganskyi A."/>
            <person name="Culley D."/>
            <person name="Magnuson J.K."/>
            <person name="James T.Y."/>
            <person name="O'Malley M.A."/>
            <person name="Stajich J.E."/>
            <person name="Spatafora J.W."/>
            <person name="Visel A."/>
            <person name="Grigoriev I.V."/>
        </authorList>
    </citation>
    <scope>NUCLEOTIDE SEQUENCE [LARGE SCALE GENOMIC DNA]</scope>
    <source>
        <strain evidence="9">finn</strain>
    </source>
</reference>
<dbReference type="InterPro" id="IPR037185">
    <property type="entry name" value="EmrE-like"/>
</dbReference>
<feature type="transmembrane region" description="Helical" evidence="6">
    <location>
        <begin position="168"/>
        <end position="185"/>
    </location>
</feature>
<feature type="transmembrane region" description="Helical" evidence="6">
    <location>
        <begin position="320"/>
        <end position="339"/>
    </location>
</feature>
<gene>
    <name evidence="8" type="ORF">BCR36DRAFT_586762</name>
</gene>
<feature type="transmembrane region" description="Helical" evidence="6">
    <location>
        <begin position="136"/>
        <end position="156"/>
    </location>
</feature>
<dbReference type="Pfam" id="PF00892">
    <property type="entry name" value="EamA"/>
    <property type="match status" value="2"/>
</dbReference>
<feature type="transmembrane region" description="Helical" evidence="6">
    <location>
        <begin position="377"/>
        <end position="393"/>
    </location>
</feature>
<evidence type="ECO:0000256" key="3">
    <source>
        <dbReference type="ARBA" id="ARBA00022692"/>
    </source>
</evidence>
<name>A0A1Y1V0D9_9FUNG</name>
<keyword evidence="2" id="KW-1003">Cell membrane</keyword>
<evidence type="ECO:0000313" key="9">
    <source>
        <dbReference type="Proteomes" id="UP000193719"/>
    </source>
</evidence>
<keyword evidence="4 6" id="KW-1133">Transmembrane helix</keyword>
<evidence type="ECO:0000256" key="5">
    <source>
        <dbReference type="ARBA" id="ARBA00023136"/>
    </source>
</evidence>
<dbReference type="EMBL" id="MCFH01000054">
    <property type="protein sequence ID" value="ORX43282.1"/>
    <property type="molecule type" value="Genomic_DNA"/>
</dbReference>
<feature type="transmembrane region" description="Helical" evidence="6">
    <location>
        <begin position="65"/>
        <end position="83"/>
    </location>
</feature>
<keyword evidence="9" id="KW-1185">Reference proteome</keyword>
<dbReference type="InterPro" id="IPR000620">
    <property type="entry name" value="EamA_dom"/>
</dbReference>
<accession>A0A1Y1V0D9</accession>
<dbReference type="InterPro" id="IPR050638">
    <property type="entry name" value="AA-Vitamin_Transporters"/>
</dbReference>
<evidence type="ECO:0000256" key="2">
    <source>
        <dbReference type="ARBA" id="ARBA00022475"/>
    </source>
</evidence>
<feature type="transmembrane region" description="Helical" evidence="6">
    <location>
        <begin position="351"/>
        <end position="371"/>
    </location>
</feature>
<feature type="domain" description="EamA" evidence="7">
    <location>
        <begin position="67"/>
        <end position="209"/>
    </location>
</feature>
<proteinExistence type="predicted"/>
<feature type="transmembrane region" description="Helical" evidence="6">
    <location>
        <begin position="192"/>
        <end position="212"/>
    </location>
</feature>
<dbReference type="OrthoDB" id="2128165at2759"/>
<feature type="transmembrane region" description="Helical" evidence="6">
    <location>
        <begin position="232"/>
        <end position="252"/>
    </location>
</feature>
<evidence type="ECO:0000259" key="7">
    <source>
        <dbReference type="Pfam" id="PF00892"/>
    </source>
</evidence>
<evidence type="ECO:0000313" key="8">
    <source>
        <dbReference type="EMBL" id="ORX43282.1"/>
    </source>
</evidence>
<keyword evidence="3 6" id="KW-0812">Transmembrane</keyword>
<dbReference type="AlphaFoldDB" id="A0A1Y1V0D9"/>
<evidence type="ECO:0000256" key="6">
    <source>
        <dbReference type="SAM" id="Phobius"/>
    </source>
</evidence>
<dbReference type="GO" id="GO:0005886">
    <property type="term" value="C:plasma membrane"/>
    <property type="evidence" value="ECO:0007669"/>
    <property type="project" value="UniProtKB-SubCell"/>
</dbReference>
<dbReference type="SUPFAM" id="SSF103481">
    <property type="entry name" value="Multidrug resistance efflux transporter EmrE"/>
    <property type="match status" value="2"/>
</dbReference>
<organism evidence="8 9">
    <name type="scientific">Piromyces finnis</name>
    <dbReference type="NCBI Taxonomy" id="1754191"/>
    <lineage>
        <taxon>Eukaryota</taxon>
        <taxon>Fungi</taxon>
        <taxon>Fungi incertae sedis</taxon>
        <taxon>Chytridiomycota</taxon>
        <taxon>Chytridiomycota incertae sedis</taxon>
        <taxon>Neocallimastigomycetes</taxon>
        <taxon>Neocallimastigales</taxon>
        <taxon>Neocallimastigaceae</taxon>
        <taxon>Piromyces</taxon>
    </lineage>
</organism>
<feature type="transmembrane region" description="Helical" evidence="6">
    <location>
        <begin position="103"/>
        <end position="124"/>
    </location>
</feature>
<protein>
    <recommendedName>
        <fullName evidence="7">EamA domain-containing protein</fullName>
    </recommendedName>
</protein>